<dbReference type="OrthoDB" id="837025at2"/>
<keyword evidence="2" id="KW-1185">Reference proteome</keyword>
<dbReference type="AlphaFoldDB" id="K1LEU1"/>
<accession>K1LEU1</accession>
<evidence type="ECO:0000313" key="1">
    <source>
        <dbReference type="EMBL" id="EKB48873.1"/>
    </source>
</evidence>
<organism evidence="1 2">
    <name type="scientific">Cecembia lonarensis (strain CCUG 58316 / KCTC 22772 / LW9)</name>
    <dbReference type="NCBI Taxonomy" id="1225176"/>
    <lineage>
        <taxon>Bacteria</taxon>
        <taxon>Pseudomonadati</taxon>
        <taxon>Bacteroidota</taxon>
        <taxon>Cytophagia</taxon>
        <taxon>Cytophagales</taxon>
        <taxon>Cyclobacteriaceae</taxon>
        <taxon>Cecembia</taxon>
    </lineage>
</organism>
<comment type="caution">
    <text evidence="1">The sequence shown here is derived from an EMBL/GenBank/DDBJ whole genome shotgun (WGS) entry which is preliminary data.</text>
</comment>
<sequence length="189" mass="21425">MKRILTVFLTLTIFGLFSSCDRGPERPDFYYRFKFNGVQKEFKASTDADITFIETQFGFNLATFTMVTGRNTDRNALVIGLRYIGELQTAYQMQTPIMVNNVLSTTLTFFFLDENGKPYLATLLQSENPGALDDGRVEFTAITPEGSYGTFEAIVFDPTEETSELSARQIYRITDGEFFLPNVSSIRTE</sequence>
<reference evidence="1 2" key="1">
    <citation type="journal article" date="2012" name="J. Bacteriol.">
        <title>Draft Genome Sequence of Cecembia lonarensis Strain LW9T, Isolated from Lonar Lake, a Haloalkaline Lake in India.</title>
        <authorList>
            <person name="Shivaji S."/>
            <person name="Ara S."/>
            <person name="Singh A."/>
            <person name="Pinnaka A.K."/>
        </authorList>
    </citation>
    <scope>NUCLEOTIDE SEQUENCE [LARGE SCALE GENOMIC DNA]</scope>
    <source>
        <strain evidence="1 2">LW9</strain>
    </source>
</reference>
<dbReference type="Proteomes" id="UP000004478">
    <property type="component" value="Unassembled WGS sequence"/>
</dbReference>
<proteinExistence type="predicted"/>
<protein>
    <submittedName>
        <fullName evidence="1">Uncharacterized protein</fullName>
    </submittedName>
</protein>
<dbReference type="PROSITE" id="PS51257">
    <property type="entry name" value="PROKAR_LIPOPROTEIN"/>
    <property type="match status" value="1"/>
</dbReference>
<evidence type="ECO:0000313" key="2">
    <source>
        <dbReference type="Proteomes" id="UP000004478"/>
    </source>
</evidence>
<gene>
    <name evidence="1" type="ORF">B879_02515</name>
</gene>
<name>K1LEU1_CECL9</name>
<dbReference type="RefSeq" id="WP_009185539.1">
    <property type="nucleotide sequence ID" value="NZ_AMGM01000039.1"/>
</dbReference>
<dbReference type="EMBL" id="AMGM01000039">
    <property type="protein sequence ID" value="EKB48873.1"/>
    <property type="molecule type" value="Genomic_DNA"/>
</dbReference>